<accession>A0A6H5G1S0</accession>
<name>A0A6H5G1S0_9HEMI</name>
<protein>
    <submittedName>
        <fullName evidence="1">Uncharacterized protein</fullName>
    </submittedName>
</protein>
<keyword evidence="2" id="KW-1185">Reference proteome</keyword>
<reference evidence="1 2" key="1">
    <citation type="submission" date="2020-02" db="EMBL/GenBank/DDBJ databases">
        <authorList>
            <person name="Ferguson B K."/>
        </authorList>
    </citation>
    <scope>NUCLEOTIDE SEQUENCE [LARGE SCALE GENOMIC DNA]</scope>
</reference>
<evidence type="ECO:0000313" key="2">
    <source>
        <dbReference type="Proteomes" id="UP000479000"/>
    </source>
</evidence>
<gene>
    <name evidence="1" type="ORF">NTEN_LOCUS2502</name>
</gene>
<sequence length="186" mass="21903">MRGTAQLILIMLNLPQPQCRLNSSPVRCLHLVLSHEESELVFIDAIWKDNNLVSYKYRKCEVKRRFQEHRFIFHFQPEIQTTTQPDTLAQTELRRIVNPAFNSSLCNTLRIIHPTSLEERRNSGVGNQYSYENRSILMIMNPYITFVHARIGLLITITANKSNTRTLSKAEKRNCFRQHRSFRKPF</sequence>
<proteinExistence type="predicted"/>
<evidence type="ECO:0000313" key="1">
    <source>
        <dbReference type="EMBL" id="CAA9995729.1"/>
    </source>
</evidence>
<dbReference type="EMBL" id="CADCXU010003980">
    <property type="protein sequence ID" value="CAA9995729.1"/>
    <property type="molecule type" value="Genomic_DNA"/>
</dbReference>
<dbReference type="AlphaFoldDB" id="A0A6H5G1S0"/>
<dbReference type="Proteomes" id="UP000479000">
    <property type="component" value="Unassembled WGS sequence"/>
</dbReference>
<organism evidence="1 2">
    <name type="scientific">Nesidiocoris tenuis</name>
    <dbReference type="NCBI Taxonomy" id="355587"/>
    <lineage>
        <taxon>Eukaryota</taxon>
        <taxon>Metazoa</taxon>
        <taxon>Ecdysozoa</taxon>
        <taxon>Arthropoda</taxon>
        <taxon>Hexapoda</taxon>
        <taxon>Insecta</taxon>
        <taxon>Pterygota</taxon>
        <taxon>Neoptera</taxon>
        <taxon>Paraneoptera</taxon>
        <taxon>Hemiptera</taxon>
        <taxon>Heteroptera</taxon>
        <taxon>Panheteroptera</taxon>
        <taxon>Cimicomorpha</taxon>
        <taxon>Miridae</taxon>
        <taxon>Dicyphina</taxon>
        <taxon>Nesidiocoris</taxon>
    </lineage>
</organism>